<keyword evidence="3" id="KW-1185">Reference proteome</keyword>
<sequence length="129" mass="14302">MAKVTGLKNICVHVLSLEKTLELYREVLGFKLVKADVLQGENIEGMLVLNLLAGDCLIHLSLTAPKFNHTIGEVGNTNHNHFMLYVDDIGAIGDELVTKSYVLENMNYREDKHTFFTGPNGEIIGLCQA</sequence>
<protein>
    <submittedName>
        <fullName evidence="2">VOC family protein</fullName>
    </submittedName>
</protein>
<proteinExistence type="predicted"/>
<dbReference type="EMBL" id="JAFEUM010000001">
    <property type="protein sequence ID" value="MBM7035223.1"/>
    <property type="molecule type" value="Genomic_DNA"/>
</dbReference>
<dbReference type="InterPro" id="IPR029068">
    <property type="entry name" value="Glyas_Bleomycin-R_OHBP_Dase"/>
</dbReference>
<name>A0ABS2HCA0_9VIBR</name>
<gene>
    <name evidence="2" type="ORF">JQC93_02285</name>
</gene>
<evidence type="ECO:0000313" key="2">
    <source>
        <dbReference type="EMBL" id="MBM7035223.1"/>
    </source>
</evidence>
<dbReference type="Pfam" id="PF00903">
    <property type="entry name" value="Glyoxalase"/>
    <property type="match status" value="1"/>
</dbReference>
<comment type="caution">
    <text evidence="2">The sequence shown here is derived from an EMBL/GenBank/DDBJ whole genome shotgun (WGS) entry which is preliminary data.</text>
</comment>
<dbReference type="InterPro" id="IPR004360">
    <property type="entry name" value="Glyas_Fos-R_dOase_dom"/>
</dbReference>
<dbReference type="RefSeq" id="WP_205156840.1">
    <property type="nucleotide sequence ID" value="NZ_JAFEUM010000001.1"/>
</dbReference>
<dbReference type="Proteomes" id="UP000809621">
    <property type="component" value="Unassembled WGS sequence"/>
</dbReference>
<reference evidence="2 3" key="1">
    <citation type="submission" date="2021-02" db="EMBL/GenBank/DDBJ databases">
        <authorList>
            <person name="Park J.-S."/>
        </authorList>
    </citation>
    <scope>NUCLEOTIDE SEQUENCE [LARGE SCALE GENOMIC DNA]</scope>
    <source>
        <strain evidence="2 3">188UL20-2</strain>
    </source>
</reference>
<organism evidence="2 3">
    <name type="scientific">Vibrio ulleungensis</name>
    <dbReference type="NCBI Taxonomy" id="2807619"/>
    <lineage>
        <taxon>Bacteria</taxon>
        <taxon>Pseudomonadati</taxon>
        <taxon>Pseudomonadota</taxon>
        <taxon>Gammaproteobacteria</taxon>
        <taxon>Vibrionales</taxon>
        <taxon>Vibrionaceae</taxon>
        <taxon>Vibrio</taxon>
    </lineage>
</organism>
<dbReference type="SUPFAM" id="SSF54593">
    <property type="entry name" value="Glyoxalase/Bleomycin resistance protein/Dihydroxybiphenyl dioxygenase"/>
    <property type="match status" value="1"/>
</dbReference>
<dbReference type="PROSITE" id="PS51819">
    <property type="entry name" value="VOC"/>
    <property type="match status" value="1"/>
</dbReference>
<dbReference type="CDD" id="cd06587">
    <property type="entry name" value="VOC"/>
    <property type="match status" value="1"/>
</dbReference>
<dbReference type="InterPro" id="IPR037523">
    <property type="entry name" value="VOC_core"/>
</dbReference>
<accession>A0ABS2HCA0</accession>
<evidence type="ECO:0000259" key="1">
    <source>
        <dbReference type="PROSITE" id="PS51819"/>
    </source>
</evidence>
<evidence type="ECO:0000313" key="3">
    <source>
        <dbReference type="Proteomes" id="UP000809621"/>
    </source>
</evidence>
<dbReference type="Gene3D" id="3.10.180.10">
    <property type="entry name" value="2,3-Dihydroxybiphenyl 1,2-Dioxygenase, domain 1"/>
    <property type="match status" value="1"/>
</dbReference>
<feature type="domain" description="VOC" evidence="1">
    <location>
        <begin position="6"/>
        <end position="129"/>
    </location>
</feature>